<feature type="compositionally biased region" description="Low complexity" evidence="1">
    <location>
        <begin position="72"/>
        <end position="87"/>
    </location>
</feature>
<organism evidence="2">
    <name type="scientific">Panicum hallii</name>
    <dbReference type="NCBI Taxonomy" id="206008"/>
    <lineage>
        <taxon>Eukaryota</taxon>
        <taxon>Viridiplantae</taxon>
        <taxon>Streptophyta</taxon>
        <taxon>Embryophyta</taxon>
        <taxon>Tracheophyta</taxon>
        <taxon>Spermatophyta</taxon>
        <taxon>Magnoliopsida</taxon>
        <taxon>Liliopsida</taxon>
        <taxon>Poales</taxon>
        <taxon>Poaceae</taxon>
        <taxon>PACMAD clade</taxon>
        <taxon>Panicoideae</taxon>
        <taxon>Panicodae</taxon>
        <taxon>Paniceae</taxon>
        <taxon>Panicinae</taxon>
        <taxon>Panicum</taxon>
        <taxon>Panicum sect. Panicum</taxon>
    </lineage>
</organism>
<feature type="region of interest" description="Disordered" evidence="1">
    <location>
        <begin position="72"/>
        <end position="113"/>
    </location>
</feature>
<protein>
    <submittedName>
        <fullName evidence="2">Uncharacterized protein</fullName>
    </submittedName>
</protein>
<feature type="compositionally biased region" description="Low complexity" evidence="1">
    <location>
        <begin position="101"/>
        <end position="113"/>
    </location>
</feature>
<dbReference type="AlphaFoldDB" id="A0A2S3H4G0"/>
<dbReference type="Proteomes" id="UP000243499">
    <property type="component" value="Chromosome 2"/>
</dbReference>
<sequence length="190" mass="20819">MLVHYAGRVIQIHCRDATCRCCWTEKAAGPDLSLGELELVDAAKATCPAGHRLLPRRRGARHPRRRLVPVRAAASPTRRTPPGCRTRSLSSRYSGTPPPGAASAWPTSPTSRSPTRTCFVSPRLCAFRGNGAVDPFIDPGYAQEFDAAVPDHGVYEQGGHDPQHWRRVHLRHQLLMPPSRSTASSSRTPC</sequence>
<accession>A0A2S3H4G0</accession>
<gene>
    <name evidence="2" type="ORF">PAHAL_2G468300</name>
</gene>
<evidence type="ECO:0000256" key="1">
    <source>
        <dbReference type="SAM" id="MobiDB-lite"/>
    </source>
</evidence>
<evidence type="ECO:0000313" key="2">
    <source>
        <dbReference type="EMBL" id="PAN15148.1"/>
    </source>
</evidence>
<dbReference type="Gramene" id="PAN15148">
    <property type="protein sequence ID" value="PAN15148"/>
    <property type="gene ID" value="PAHAL_2G468300"/>
</dbReference>
<dbReference type="EMBL" id="CM008047">
    <property type="protein sequence ID" value="PAN15148.1"/>
    <property type="molecule type" value="Genomic_DNA"/>
</dbReference>
<reference evidence="2" key="1">
    <citation type="submission" date="2018-04" db="EMBL/GenBank/DDBJ databases">
        <title>WGS assembly of Panicum hallii.</title>
        <authorList>
            <person name="Lovell J."/>
            <person name="Jenkins J."/>
            <person name="Lowry D."/>
            <person name="Mamidi S."/>
            <person name="Sreedasyam A."/>
            <person name="Weng X."/>
            <person name="Barry K."/>
            <person name="Bonette J."/>
            <person name="Campitelli B."/>
            <person name="Daum C."/>
            <person name="Gordon S."/>
            <person name="Gould B."/>
            <person name="Lipzen A."/>
            <person name="Macqueen A."/>
            <person name="Palacio-Mejia J."/>
            <person name="Plott C."/>
            <person name="Shakirov E."/>
            <person name="Shu S."/>
            <person name="Yoshinaga Y."/>
            <person name="Zane M."/>
            <person name="Rokhsar D."/>
            <person name="Grimwood J."/>
            <person name="Schmutz J."/>
            <person name="Juenger T."/>
        </authorList>
    </citation>
    <scope>NUCLEOTIDE SEQUENCE [LARGE SCALE GENOMIC DNA]</scope>
    <source>
        <strain evidence="2">FIL2</strain>
    </source>
</reference>
<name>A0A2S3H4G0_9POAL</name>
<proteinExistence type="predicted"/>